<dbReference type="GO" id="GO:0005886">
    <property type="term" value="C:plasma membrane"/>
    <property type="evidence" value="ECO:0007669"/>
    <property type="project" value="UniProtKB-SubCell"/>
</dbReference>
<evidence type="ECO:0000256" key="4">
    <source>
        <dbReference type="ARBA" id="ARBA00022679"/>
    </source>
</evidence>
<dbReference type="KEGG" id="psim:KR76_01515"/>
<name>A0A0A1DF05_NOCSI</name>
<dbReference type="InterPro" id="IPR050297">
    <property type="entry name" value="LipidA_mod_glycosyltrf_83"/>
</dbReference>
<dbReference type="AlphaFoldDB" id="A0A0A1DF05"/>
<dbReference type="GO" id="GO:0009103">
    <property type="term" value="P:lipopolysaccharide biosynthetic process"/>
    <property type="evidence" value="ECO:0007669"/>
    <property type="project" value="UniProtKB-ARBA"/>
</dbReference>
<evidence type="ECO:0000256" key="1">
    <source>
        <dbReference type="ARBA" id="ARBA00004651"/>
    </source>
</evidence>
<dbReference type="eggNOG" id="COG1807">
    <property type="taxonomic scope" value="Bacteria"/>
</dbReference>
<reference evidence="8 9" key="1">
    <citation type="journal article" date="2015" name="Genome Announc.">
        <title>Complete Genome Sequence of Steroid-Transforming Nocardioides simplex VKM Ac-2033D.</title>
        <authorList>
            <person name="Shtratnikova V.Y."/>
            <person name="Schelkunov M.I."/>
            <person name="Pekov Y.A."/>
            <person name="Fokina V.V."/>
            <person name="Logacheva M.D."/>
            <person name="Sokolov S.L."/>
            <person name="Bragin E.Y."/>
            <person name="Ashapkin V.V."/>
            <person name="Donova M.V."/>
        </authorList>
    </citation>
    <scope>NUCLEOTIDE SEQUENCE [LARGE SCALE GENOMIC DNA]</scope>
    <source>
        <strain evidence="8 9">VKM Ac-2033D</strain>
    </source>
</reference>
<organism evidence="8 9">
    <name type="scientific">Nocardioides simplex</name>
    <name type="common">Arthrobacter simplex</name>
    <dbReference type="NCBI Taxonomy" id="2045"/>
    <lineage>
        <taxon>Bacteria</taxon>
        <taxon>Bacillati</taxon>
        <taxon>Actinomycetota</taxon>
        <taxon>Actinomycetes</taxon>
        <taxon>Propionibacteriales</taxon>
        <taxon>Nocardioidaceae</taxon>
        <taxon>Pimelobacter</taxon>
    </lineage>
</organism>
<dbReference type="OrthoDB" id="3778591at2"/>
<evidence type="ECO:0000256" key="7">
    <source>
        <dbReference type="ARBA" id="ARBA00023136"/>
    </source>
</evidence>
<dbReference type="RefSeq" id="WP_038676125.1">
    <property type="nucleotide sequence ID" value="NZ_BJMC01000025.1"/>
</dbReference>
<keyword evidence="4" id="KW-0808">Transferase</keyword>
<keyword evidence="5" id="KW-0812">Transmembrane</keyword>
<evidence type="ECO:0000313" key="9">
    <source>
        <dbReference type="Proteomes" id="UP000030300"/>
    </source>
</evidence>
<evidence type="ECO:0000256" key="3">
    <source>
        <dbReference type="ARBA" id="ARBA00022676"/>
    </source>
</evidence>
<proteinExistence type="predicted"/>
<sequence length="512" mass="52818">MPAPDRRVPAPRSPYVVGVLIAAGVTVLARLPFLGRPLSSDEAGYWLLARDWSPGSSLYGDYWVDRPPLLLWLFRLGDALGGPRLPADGLSVPGVRWVGLVAAGLTVLLTGLLAARVEGRRPSLLAPLLAAALLCSPLLGLPEANGEVLGVPFVVLGLALLVGALDAPAGRRTLALTAAAGGAGTAAALVKQNLVDVLVFGVVVLVLSHRHLDRVGRRLAALAAGALAVLGAALAGAAARGTSPAELADAVVTFRVEASAVIGSSASAATPARLGEVVVAFVVSGAAVVLVAAAVLVVRRALRPGPRALAVAALVLVAWEVVGVVGGGSYWLHYLTGLVPGLVLLVSVARTGTPSTPGTPGTAPRPAHRALLGACVALCVVSAGIGWGHQVRTPHRIDSDARVETWLRAHAEPTDGVVVTFGHPQVVAGSGLHSPYLHLWSLPVRVRDPELTTLRHVLDGPDAPRWVVVSGDGVATWGLDPVAARRVQAQLARTYTARVSYGVLHVWERRTP</sequence>
<evidence type="ECO:0000313" key="8">
    <source>
        <dbReference type="EMBL" id="AIY15774.1"/>
    </source>
</evidence>
<keyword evidence="2" id="KW-1003">Cell membrane</keyword>
<comment type="subcellular location">
    <subcellularLocation>
        <location evidence="1">Cell membrane</location>
        <topology evidence="1">Multi-pass membrane protein</topology>
    </subcellularLocation>
</comment>
<evidence type="ECO:0000256" key="2">
    <source>
        <dbReference type="ARBA" id="ARBA00022475"/>
    </source>
</evidence>
<dbReference type="PANTHER" id="PTHR33908:SF11">
    <property type="entry name" value="MEMBRANE PROTEIN"/>
    <property type="match status" value="1"/>
</dbReference>
<evidence type="ECO:0000256" key="5">
    <source>
        <dbReference type="ARBA" id="ARBA00022692"/>
    </source>
</evidence>
<keyword evidence="7" id="KW-0472">Membrane</keyword>
<protein>
    <submittedName>
        <fullName evidence="8">Uncharacterized protein</fullName>
    </submittedName>
</protein>
<evidence type="ECO:0000256" key="6">
    <source>
        <dbReference type="ARBA" id="ARBA00022989"/>
    </source>
</evidence>
<accession>A0A0A1DF05</accession>
<dbReference type="EMBL" id="CP009896">
    <property type="protein sequence ID" value="AIY15774.1"/>
    <property type="molecule type" value="Genomic_DNA"/>
</dbReference>
<dbReference type="STRING" id="2045.KR76_01515"/>
<keyword evidence="3" id="KW-0328">Glycosyltransferase</keyword>
<dbReference type="GO" id="GO:0016763">
    <property type="term" value="F:pentosyltransferase activity"/>
    <property type="evidence" value="ECO:0007669"/>
    <property type="project" value="TreeGrafter"/>
</dbReference>
<dbReference type="PANTHER" id="PTHR33908">
    <property type="entry name" value="MANNOSYLTRANSFERASE YKCB-RELATED"/>
    <property type="match status" value="1"/>
</dbReference>
<dbReference type="Proteomes" id="UP000030300">
    <property type="component" value="Chromosome"/>
</dbReference>
<keyword evidence="6" id="KW-1133">Transmembrane helix</keyword>
<keyword evidence="9" id="KW-1185">Reference proteome</keyword>
<dbReference type="GeneID" id="96607671"/>
<gene>
    <name evidence="8" type="ORF">KR76_01515</name>
</gene>
<dbReference type="HOGENOM" id="CLU_507913_0_0_11"/>